<accession>C8NHY9</accession>
<dbReference type="RefSeq" id="WP_005608140.1">
    <property type="nucleotide sequence ID" value="NZ_CP102283.1"/>
</dbReference>
<proteinExistence type="predicted"/>
<dbReference type="GeneID" id="78412273"/>
<dbReference type="EMBL" id="ACKZ01000021">
    <property type="protein sequence ID" value="EEW36802.1"/>
    <property type="molecule type" value="Genomic_DNA"/>
</dbReference>
<evidence type="ECO:0000313" key="2">
    <source>
        <dbReference type="Proteomes" id="UP000005926"/>
    </source>
</evidence>
<dbReference type="STRING" id="638301.HMPREF0444_1534"/>
<gene>
    <name evidence="1" type="ORF">HMPREF0444_1534</name>
</gene>
<keyword evidence="2" id="KW-1185">Reference proteome</keyword>
<dbReference type="Proteomes" id="UP000005926">
    <property type="component" value="Unassembled WGS sequence"/>
</dbReference>
<reference evidence="1 2" key="1">
    <citation type="submission" date="2009-08" db="EMBL/GenBank/DDBJ databases">
        <authorList>
            <person name="Muzny D."/>
            <person name="Qin X."/>
            <person name="Deng J."/>
            <person name="Jiang H."/>
            <person name="Liu Y."/>
            <person name="Qu J."/>
            <person name="Song X.-Z."/>
            <person name="Zhang L."/>
            <person name="Thornton R."/>
            <person name="Coyle M."/>
            <person name="Francisco L."/>
            <person name="Jackson L."/>
            <person name="Javaid M."/>
            <person name="Korchina V."/>
            <person name="Kovar C."/>
            <person name="Mata R."/>
            <person name="Mathew T."/>
            <person name="Ngo R."/>
            <person name="Nguyen L."/>
            <person name="Nguyen N."/>
            <person name="Okwuonu G."/>
            <person name="Ongeri F."/>
            <person name="Pham C."/>
            <person name="Simmons D."/>
            <person name="Wilczek-Boney K."/>
            <person name="Hale W."/>
            <person name="Jakkamsetti A."/>
            <person name="Pham P."/>
            <person name="Ruth R."/>
            <person name="San Lucas F."/>
            <person name="Warren J."/>
            <person name="Zhang J."/>
            <person name="Zhao Z."/>
            <person name="Zhou C."/>
            <person name="Zhu D."/>
            <person name="Lee S."/>
            <person name="Bess C."/>
            <person name="Blankenburg K."/>
            <person name="Forbes L."/>
            <person name="Fu Q."/>
            <person name="Gubbala S."/>
            <person name="Hirani K."/>
            <person name="Jayaseelan J.C."/>
            <person name="Lara F."/>
            <person name="Munidasa M."/>
            <person name="Palculict T."/>
            <person name="Patil S."/>
            <person name="Pu L.-L."/>
            <person name="Saada N."/>
            <person name="Tang L."/>
            <person name="Weissenberger G."/>
            <person name="Zhu Y."/>
            <person name="Hemphill L."/>
            <person name="Shang Y."/>
            <person name="Youmans B."/>
            <person name="Ayvaz T."/>
            <person name="Ross M."/>
            <person name="Santibanez J."/>
            <person name="Aqrawi P."/>
            <person name="Gross S."/>
            <person name="Joshi V."/>
            <person name="Fowler G."/>
            <person name="Nazareth L."/>
            <person name="Reid J."/>
            <person name="Worley K."/>
            <person name="Petrosino J."/>
            <person name="Highlander S."/>
            <person name="Gibbs R."/>
        </authorList>
    </citation>
    <scope>NUCLEOTIDE SEQUENCE [LARGE SCALE GENOMIC DNA]</scope>
    <source>
        <strain evidence="1 2">ATCC 49175</strain>
    </source>
</reference>
<protein>
    <submittedName>
        <fullName evidence="1">Uncharacterized protein</fullName>
    </submittedName>
</protein>
<dbReference type="HOGENOM" id="CLU_2342798_0_0_9"/>
<organism evidence="1 2">
    <name type="scientific">Granulicatella adiacens ATCC 49175</name>
    <dbReference type="NCBI Taxonomy" id="638301"/>
    <lineage>
        <taxon>Bacteria</taxon>
        <taxon>Bacillati</taxon>
        <taxon>Bacillota</taxon>
        <taxon>Bacilli</taxon>
        <taxon>Lactobacillales</taxon>
        <taxon>Carnobacteriaceae</taxon>
        <taxon>Granulicatella</taxon>
    </lineage>
</organism>
<comment type="caution">
    <text evidence="1">The sequence shown here is derived from an EMBL/GenBank/DDBJ whole genome shotgun (WGS) entry which is preliminary data.</text>
</comment>
<name>C8NHY9_9LACT</name>
<sequence>MDNRLGTFSTGDRHVKFTDSCRLDTHTCFEVMMWDQSSTELPIHVLDIDNNHKILVFRNGIYIDCYIHDPYIDLKVNGKFVRFGPSPSGVEIIQIEP</sequence>
<evidence type="ECO:0000313" key="1">
    <source>
        <dbReference type="EMBL" id="EEW36802.1"/>
    </source>
</evidence>
<dbReference type="AlphaFoldDB" id="C8NHY9"/>